<dbReference type="PROSITE" id="PS00138">
    <property type="entry name" value="SUBTILASE_SER"/>
    <property type="match status" value="1"/>
</dbReference>
<feature type="domain" description="Peptidase S8/S53" evidence="7">
    <location>
        <begin position="166"/>
        <end position="418"/>
    </location>
</feature>
<dbReference type="InterPro" id="IPR036852">
    <property type="entry name" value="Peptidase_S8/S53_dom_sf"/>
</dbReference>
<evidence type="ECO:0000256" key="5">
    <source>
        <dbReference type="PROSITE-ProRule" id="PRU01240"/>
    </source>
</evidence>
<keyword evidence="4 5" id="KW-0720">Serine protease</keyword>
<comment type="similarity">
    <text evidence="1 5">Belongs to the peptidase S8 family.</text>
</comment>
<feature type="active site" description="Charge relay system" evidence="5">
    <location>
        <position position="211"/>
    </location>
</feature>
<dbReference type="Gene3D" id="3.40.50.200">
    <property type="entry name" value="Peptidase S8/S53 domain"/>
    <property type="match status" value="1"/>
</dbReference>
<reference evidence="8 9" key="1">
    <citation type="submission" date="2024-08" db="EMBL/GenBank/DDBJ databases">
        <authorList>
            <person name="Cucini C."/>
            <person name="Frati F."/>
        </authorList>
    </citation>
    <scope>NUCLEOTIDE SEQUENCE [LARGE SCALE GENOMIC DNA]</scope>
</reference>
<evidence type="ECO:0000313" key="8">
    <source>
        <dbReference type="EMBL" id="CAL8090457.1"/>
    </source>
</evidence>
<dbReference type="InterPro" id="IPR023828">
    <property type="entry name" value="Peptidase_S8_Ser-AS"/>
</dbReference>
<dbReference type="SUPFAM" id="SSF52743">
    <property type="entry name" value="Subtilisin-like"/>
    <property type="match status" value="1"/>
</dbReference>
<gene>
    <name evidence="8" type="ORF">ODALV1_LOCUS7649</name>
</gene>
<evidence type="ECO:0000256" key="2">
    <source>
        <dbReference type="ARBA" id="ARBA00022670"/>
    </source>
</evidence>
<organism evidence="8 9">
    <name type="scientific">Orchesella dallaii</name>
    <dbReference type="NCBI Taxonomy" id="48710"/>
    <lineage>
        <taxon>Eukaryota</taxon>
        <taxon>Metazoa</taxon>
        <taxon>Ecdysozoa</taxon>
        <taxon>Arthropoda</taxon>
        <taxon>Hexapoda</taxon>
        <taxon>Collembola</taxon>
        <taxon>Entomobryomorpha</taxon>
        <taxon>Entomobryoidea</taxon>
        <taxon>Orchesellidae</taxon>
        <taxon>Orchesellinae</taxon>
        <taxon>Orchesella</taxon>
    </lineage>
</organism>
<dbReference type="Proteomes" id="UP001642540">
    <property type="component" value="Unassembled WGS sequence"/>
</dbReference>
<dbReference type="PANTHER" id="PTHR43806:SF67">
    <property type="entry name" value="EGF-LIKE DOMAIN-CONTAINING PROTEIN"/>
    <property type="match status" value="1"/>
</dbReference>
<comment type="caution">
    <text evidence="8">The sequence shown here is derived from an EMBL/GenBank/DDBJ whole genome shotgun (WGS) entry which is preliminary data.</text>
</comment>
<dbReference type="PROSITE" id="PS51892">
    <property type="entry name" value="SUBTILASE"/>
    <property type="match status" value="1"/>
</dbReference>
<evidence type="ECO:0000256" key="6">
    <source>
        <dbReference type="SAM" id="SignalP"/>
    </source>
</evidence>
<feature type="signal peptide" evidence="6">
    <location>
        <begin position="1"/>
        <end position="16"/>
    </location>
</feature>
<evidence type="ECO:0000256" key="4">
    <source>
        <dbReference type="ARBA" id="ARBA00022825"/>
    </source>
</evidence>
<accession>A0ABP1Q5X8</accession>
<dbReference type="Pfam" id="PF00082">
    <property type="entry name" value="Peptidase_S8"/>
    <property type="match status" value="1"/>
</dbReference>
<keyword evidence="6" id="KW-0732">Signal</keyword>
<evidence type="ECO:0000259" key="7">
    <source>
        <dbReference type="Pfam" id="PF00082"/>
    </source>
</evidence>
<keyword evidence="9" id="KW-1185">Reference proteome</keyword>
<evidence type="ECO:0000256" key="3">
    <source>
        <dbReference type="ARBA" id="ARBA00022801"/>
    </source>
</evidence>
<dbReference type="InterPro" id="IPR050131">
    <property type="entry name" value="Peptidase_S8_subtilisin-like"/>
</dbReference>
<proteinExistence type="inferred from homology"/>
<dbReference type="InterPro" id="IPR015500">
    <property type="entry name" value="Peptidase_S8_subtilisin-rel"/>
</dbReference>
<dbReference type="PRINTS" id="PR00723">
    <property type="entry name" value="SUBTILISIN"/>
</dbReference>
<evidence type="ECO:0000313" key="9">
    <source>
        <dbReference type="Proteomes" id="UP001642540"/>
    </source>
</evidence>
<evidence type="ECO:0000256" key="1">
    <source>
        <dbReference type="ARBA" id="ARBA00011073"/>
    </source>
</evidence>
<dbReference type="PANTHER" id="PTHR43806">
    <property type="entry name" value="PEPTIDASE S8"/>
    <property type="match status" value="1"/>
</dbReference>
<feature type="active site" description="Charge relay system" evidence="5">
    <location>
        <position position="381"/>
    </location>
</feature>
<name>A0ABP1Q5X8_9HEXA</name>
<feature type="chain" id="PRO_5046766691" description="Peptidase S8/S53 domain-containing protein" evidence="6">
    <location>
        <begin position="17"/>
        <end position="455"/>
    </location>
</feature>
<feature type="active site" description="Charge relay system" evidence="5">
    <location>
        <position position="175"/>
    </location>
</feature>
<dbReference type="InterPro" id="IPR000209">
    <property type="entry name" value="Peptidase_S8/S53_dom"/>
</dbReference>
<keyword evidence="2 5" id="KW-0645">Protease</keyword>
<keyword evidence="3 5" id="KW-0378">Hydrolase</keyword>
<sequence>MIRQLLVAALVGVALSAPSNKIDESLARTLQTKGVASAVVIFNQGTSDVIRSVNSMRFENRGQKITTLKTNLEALAKTTQKNVVSILNTKNVKYDAYWISNQVFVKEASYDLVKAIAALPEVAEVREEKIVYIEEPIQGDAEINAEWGIEKIQAEAAWALPGGNNGQGVVVSSIDTGVRATHESLRNNFRSSKGWFDPYTRTATPTDNNGHGTHTMGTIAGSGGIGVAPGAQWISCRGCSTSSCTENALNACGEFITCPTDANGSGADCSQAPNVCSNSWGGGQGDNWYNPIVSAWRAADIVPVFAQGNSGPSCGTANSPGDSDLVIGVGATTANDGIASFSSLGPALSGAIKPDVSAPGQNVRSAWHTGDSAFNTISGTSMACPHVAGLTALLLSRNPNLTYDQVRDLLKDNTARDLGNAATCGGTPPTEFPNNVFGFGRIDARASLAAAINGF</sequence>
<dbReference type="EMBL" id="CAXLJM020000024">
    <property type="protein sequence ID" value="CAL8090457.1"/>
    <property type="molecule type" value="Genomic_DNA"/>
</dbReference>
<protein>
    <recommendedName>
        <fullName evidence="7">Peptidase S8/S53 domain-containing protein</fullName>
    </recommendedName>
</protein>